<dbReference type="Gene3D" id="3.40.50.150">
    <property type="entry name" value="Vaccinia Virus protein VP39"/>
    <property type="match status" value="1"/>
</dbReference>
<dbReference type="STRING" id="1290391.M7U7Y1"/>
<gene>
    <name evidence="1" type="ORF">BcDW1_1523</name>
</gene>
<dbReference type="Proteomes" id="UP000012045">
    <property type="component" value="Unassembled WGS sequence"/>
</dbReference>
<accession>M7U7Y1</accession>
<dbReference type="AlphaFoldDB" id="M7U7Y1"/>
<reference evidence="2" key="1">
    <citation type="journal article" date="2013" name="Genome Announc.">
        <title>Draft genome sequence of Botrytis cinerea BcDW1, inoculum for noble rot of grape berries.</title>
        <authorList>
            <person name="Blanco-Ulate B."/>
            <person name="Allen G."/>
            <person name="Powell A.L."/>
            <person name="Cantu D."/>
        </authorList>
    </citation>
    <scope>NUCLEOTIDE SEQUENCE [LARGE SCALE GENOMIC DNA]</scope>
    <source>
        <strain evidence="2">BcDW1</strain>
    </source>
</reference>
<evidence type="ECO:0000313" key="2">
    <source>
        <dbReference type="Proteomes" id="UP000012045"/>
    </source>
</evidence>
<dbReference type="InterPro" id="IPR029063">
    <property type="entry name" value="SAM-dependent_MTases_sf"/>
</dbReference>
<dbReference type="EMBL" id="KB707721">
    <property type="protein sequence ID" value="EMR89814.1"/>
    <property type="molecule type" value="Genomic_DNA"/>
</dbReference>
<name>M7U7Y1_BOTF1</name>
<keyword evidence="1" id="KW-0489">Methyltransferase</keyword>
<keyword evidence="1" id="KW-0808">Transferase</keyword>
<evidence type="ECO:0000313" key="1">
    <source>
        <dbReference type="EMBL" id="EMR89814.1"/>
    </source>
</evidence>
<dbReference type="GO" id="GO:0032259">
    <property type="term" value="P:methylation"/>
    <property type="evidence" value="ECO:0007669"/>
    <property type="project" value="UniProtKB-KW"/>
</dbReference>
<dbReference type="HOGENOM" id="CLU_2072768_0_0_1"/>
<organism evidence="1 2">
    <name type="scientific">Botryotinia fuckeliana (strain BcDW1)</name>
    <name type="common">Noble rot fungus</name>
    <name type="synonym">Botrytis cinerea</name>
    <dbReference type="NCBI Taxonomy" id="1290391"/>
    <lineage>
        <taxon>Eukaryota</taxon>
        <taxon>Fungi</taxon>
        <taxon>Dikarya</taxon>
        <taxon>Ascomycota</taxon>
        <taxon>Pezizomycotina</taxon>
        <taxon>Leotiomycetes</taxon>
        <taxon>Helotiales</taxon>
        <taxon>Sclerotiniaceae</taxon>
        <taxon>Botrytis</taxon>
    </lineage>
</organism>
<sequence>MYDNLPLPWNIPHPIPSSVLPESQFLKLDYDRDGILSDPESDDFFFGGREVTLKQAEKSLETASMVTRWREAHPEMVGTEKDVLKLHMEELRKAMGGNESMRTGSGTTIILVKKALDT</sequence>
<dbReference type="OrthoDB" id="10027013at2759"/>
<dbReference type="GO" id="GO:0008168">
    <property type="term" value="F:methyltransferase activity"/>
    <property type="evidence" value="ECO:0007669"/>
    <property type="project" value="UniProtKB-KW"/>
</dbReference>
<proteinExistence type="predicted"/>
<protein>
    <submittedName>
        <fullName evidence="1">Putative methyltransferase domain-containing protein</fullName>
    </submittedName>
</protein>